<dbReference type="EMBL" id="JACASE010000001">
    <property type="protein sequence ID" value="KAF6506144.1"/>
    <property type="molecule type" value="Genomic_DNA"/>
</dbReference>
<comment type="caution">
    <text evidence="2">The sequence shown here is derived from an EMBL/GenBank/DDBJ whole genome shotgun (WGS) entry which is preliminary data.</text>
</comment>
<gene>
    <name evidence="2" type="ORF">HJG63_007962</name>
</gene>
<dbReference type="AlphaFoldDB" id="A0A7J8KBD6"/>
<name>A0A7J8KBD6_ROUAE</name>
<keyword evidence="3" id="KW-1185">Reference proteome</keyword>
<keyword evidence="1" id="KW-0472">Membrane</keyword>
<proteinExistence type="predicted"/>
<evidence type="ECO:0000256" key="1">
    <source>
        <dbReference type="SAM" id="Phobius"/>
    </source>
</evidence>
<organism evidence="2 3">
    <name type="scientific">Rousettus aegyptiacus</name>
    <name type="common">Egyptian fruit bat</name>
    <name type="synonym">Pteropus aegyptiacus</name>
    <dbReference type="NCBI Taxonomy" id="9407"/>
    <lineage>
        <taxon>Eukaryota</taxon>
        <taxon>Metazoa</taxon>
        <taxon>Chordata</taxon>
        <taxon>Craniata</taxon>
        <taxon>Vertebrata</taxon>
        <taxon>Euteleostomi</taxon>
        <taxon>Mammalia</taxon>
        <taxon>Eutheria</taxon>
        <taxon>Laurasiatheria</taxon>
        <taxon>Chiroptera</taxon>
        <taxon>Yinpterochiroptera</taxon>
        <taxon>Pteropodoidea</taxon>
        <taxon>Pteropodidae</taxon>
        <taxon>Rousettinae</taxon>
        <taxon>Rousettus</taxon>
    </lineage>
</organism>
<feature type="transmembrane region" description="Helical" evidence="1">
    <location>
        <begin position="86"/>
        <end position="105"/>
    </location>
</feature>
<feature type="transmembrane region" description="Helical" evidence="1">
    <location>
        <begin position="55"/>
        <end position="74"/>
    </location>
</feature>
<feature type="transmembrane region" description="Helical" evidence="1">
    <location>
        <begin position="111"/>
        <end position="128"/>
    </location>
</feature>
<sequence>MQVFCPAHLKLKRDKKDPREIFIENWKFLLSKYPSLFLSCFHTTYFSSFKSNFCFFHSVIPTLSACVVFSWAILGNVFREKSRVNISSYYVLLLFKIYSHMLVVIHCLKEVFYGFFFFHIVVMVVYGARINLT</sequence>
<evidence type="ECO:0000313" key="2">
    <source>
        <dbReference type="EMBL" id="KAF6506144.1"/>
    </source>
</evidence>
<keyword evidence="1" id="KW-1133">Transmembrane helix</keyword>
<accession>A0A7J8KBD6</accession>
<keyword evidence="1" id="KW-0812">Transmembrane</keyword>
<evidence type="ECO:0000313" key="3">
    <source>
        <dbReference type="Proteomes" id="UP000593571"/>
    </source>
</evidence>
<dbReference type="Proteomes" id="UP000593571">
    <property type="component" value="Unassembled WGS sequence"/>
</dbReference>
<protein>
    <submittedName>
        <fullName evidence="2">Uncharacterized protein</fullName>
    </submittedName>
</protein>
<reference evidence="2 3" key="1">
    <citation type="journal article" date="2020" name="Nature">
        <title>Six reference-quality genomes reveal evolution of bat adaptations.</title>
        <authorList>
            <person name="Jebb D."/>
            <person name="Huang Z."/>
            <person name="Pippel M."/>
            <person name="Hughes G.M."/>
            <person name="Lavrichenko K."/>
            <person name="Devanna P."/>
            <person name="Winkler S."/>
            <person name="Jermiin L.S."/>
            <person name="Skirmuntt E.C."/>
            <person name="Katzourakis A."/>
            <person name="Burkitt-Gray L."/>
            <person name="Ray D.A."/>
            <person name="Sullivan K.A.M."/>
            <person name="Roscito J.G."/>
            <person name="Kirilenko B.M."/>
            <person name="Davalos L.M."/>
            <person name="Corthals A.P."/>
            <person name="Power M.L."/>
            <person name="Jones G."/>
            <person name="Ransome R.D."/>
            <person name="Dechmann D.K.N."/>
            <person name="Locatelli A.G."/>
            <person name="Puechmaille S.J."/>
            <person name="Fedrigo O."/>
            <person name="Jarvis E.D."/>
            <person name="Hiller M."/>
            <person name="Vernes S.C."/>
            <person name="Myers E.W."/>
            <person name="Teeling E.C."/>
        </authorList>
    </citation>
    <scope>NUCLEOTIDE SEQUENCE [LARGE SCALE GENOMIC DNA]</scope>
    <source>
        <strain evidence="2">MRouAeg1</strain>
        <tissue evidence="2">Muscle</tissue>
    </source>
</reference>